<reference evidence="2 3" key="1">
    <citation type="submission" date="2017-06" db="EMBL/GenBank/DDBJ databases">
        <title>Complete genome sequence of Nitrospirillum amazonense strain CBAmC, an endophytic nitrogen-fixing and plant growth-promoting bacterium, isolated from sugarcane.</title>
        <authorList>
            <person name="Schwab S."/>
            <person name="dos Santos Teixeira K.R."/>
            <person name="Simoes Araujo J.L."/>
            <person name="Soares Vidal M."/>
            <person name="Borges de Freitas H.R."/>
            <person name="Rivello Crivelaro A.L."/>
            <person name="Bueno de Camargo Nunes A."/>
            <person name="dos Santos C.M."/>
            <person name="Palmeira da Silva Rosa D."/>
            <person name="da Silva Padilha D."/>
            <person name="da Silva E."/>
            <person name="Araujo Terra L."/>
            <person name="Soares Mendes V."/>
            <person name="Farinelli L."/>
            <person name="Magalhaes Cruz L."/>
            <person name="Baldani J.I."/>
        </authorList>
    </citation>
    <scope>NUCLEOTIDE SEQUENCE [LARGE SCALE GENOMIC DNA]</scope>
    <source>
        <strain evidence="2 3">CBAmC</strain>
    </source>
</reference>
<dbReference type="PANTHER" id="PTHR40688">
    <property type="match status" value="1"/>
</dbReference>
<organism evidence="2 3">
    <name type="scientific">Nitrospirillum viridazoti CBAmc</name>
    <dbReference type="NCBI Taxonomy" id="1441467"/>
    <lineage>
        <taxon>Bacteria</taxon>
        <taxon>Pseudomonadati</taxon>
        <taxon>Pseudomonadota</taxon>
        <taxon>Alphaproteobacteria</taxon>
        <taxon>Rhodospirillales</taxon>
        <taxon>Azospirillaceae</taxon>
        <taxon>Nitrospirillum</taxon>
        <taxon>Nitrospirillum viridazoti</taxon>
    </lineage>
</organism>
<dbReference type="SUPFAM" id="SSF47598">
    <property type="entry name" value="Ribbon-helix-helix"/>
    <property type="match status" value="1"/>
</dbReference>
<dbReference type="InterPro" id="IPR013321">
    <property type="entry name" value="Arc_rbn_hlx_hlx"/>
</dbReference>
<evidence type="ECO:0000313" key="3">
    <source>
        <dbReference type="Proteomes" id="UP000197153"/>
    </source>
</evidence>
<dbReference type="InterPro" id="IPR010985">
    <property type="entry name" value="Ribbon_hlx_hlx"/>
</dbReference>
<dbReference type="Pfam" id="PF01402">
    <property type="entry name" value="RHH_1"/>
    <property type="match status" value="1"/>
</dbReference>
<dbReference type="PANTHER" id="PTHR40688:SF2">
    <property type="entry name" value="RIBBON-HELIX-HELIX PROTEIN COPG DOMAIN-CONTAINING PROTEIN"/>
    <property type="match status" value="1"/>
</dbReference>
<protein>
    <submittedName>
        <fullName evidence="2">CopG family transcriptional regulator</fullName>
    </submittedName>
</protein>
<dbReference type="GO" id="GO:0006355">
    <property type="term" value="P:regulation of DNA-templated transcription"/>
    <property type="evidence" value="ECO:0007669"/>
    <property type="project" value="InterPro"/>
</dbReference>
<dbReference type="EMBL" id="CP022110">
    <property type="protein sequence ID" value="ASG19921.1"/>
    <property type="molecule type" value="Genomic_DNA"/>
</dbReference>
<keyword evidence="3" id="KW-1185">Reference proteome</keyword>
<dbReference type="AlphaFoldDB" id="A0A248JN47"/>
<feature type="domain" description="Ribbon-helix-helix protein CopG" evidence="1">
    <location>
        <begin position="5"/>
        <end position="44"/>
    </location>
</feature>
<dbReference type="InterPro" id="IPR052991">
    <property type="entry name" value="Non-func_TypeII_TA_Antitoxin"/>
</dbReference>
<sequence>MASQNFSIRTEPAILAELDKLAEAQNRSRNFVVNEAIERYLTEERQWATQVQAGLAAAAAGDFVTDAEMDALFEKFEAAADR</sequence>
<proteinExistence type="predicted"/>
<evidence type="ECO:0000313" key="2">
    <source>
        <dbReference type="EMBL" id="ASG19921.1"/>
    </source>
</evidence>
<dbReference type="InterPro" id="IPR002145">
    <property type="entry name" value="CopG"/>
</dbReference>
<dbReference type="Gene3D" id="1.10.1220.10">
    <property type="entry name" value="Met repressor-like"/>
    <property type="match status" value="1"/>
</dbReference>
<dbReference type="RefSeq" id="WP_088870863.1">
    <property type="nucleotide sequence ID" value="NZ_CP022110.1"/>
</dbReference>
<gene>
    <name evidence="2" type="ORF">Y958_03065</name>
</gene>
<dbReference type="KEGG" id="nao:Y958_03065"/>
<accession>A0A248JN47</accession>
<name>A0A248JN47_9PROT</name>
<dbReference type="Proteomes" id="UP000197153">
    <property type="component" value="Chromosome 1"/>
</dbReference>
<evidence type="ECO:0000259" key="1">
    <source>
        <dbReference type="Pfam" id="PF01402"/>
    </source>
</evidence>